<protein>
    <recommendedName>
        <fullName evidence="4">AB hydrolase-1 domain-containing protein</fullName>
    </recommendedName>
</protein>
<sequence>MLSETLFWVYMESCRRYLNSQTNRRWQAVSTHSTPEKKRRSLERWLLSLVQVCKQDVGGSRPAGGSAPSLQDAVRRASSARSLAAPLQRGRSSAANLLGLGGIGREQSVNDMLKVWGDNGDITDADLQLAKWTNIAGFFYGAGKGEVCDIATWLWRGNLEDWVSHYWFRGADAEELKQRSPNESAELTTLVDLVIANMGFVLREGRNGRVQARRVWSDPIPTRHRPMLVYVGTSLLCPLMTTQFMSIIGFRKERIGGLTYWHRLPCSGMDPAVDIAGAMQTPLVVVHGLGVGLVPYYLFVLRLARNHSGDIFVPDLPFLATAPWLSVPSPREVVSQLTDMLKAHGHTAAHFTGHSFGTVVVGWVITMSPSSVVCVTLLDPACFLLMSTEVCIKIFDGPVSSAFEIFVRYFCFQELFTQNMVTRNYFWEQSQIWPEDLHVPSVIEMGADDHVVPSLYIRRLLDHERRVRKQRRQKSQARSSSSAHLDNSGNGPPSHAPIDIQWCEGFMHGEILLRPRSQDKLFAKMRAMAHSVYAEMDGRA</sequence>
<dbReference type="Proteomes" id="UP001189429">
    <property type="component" value="Unassembled WGS sequence"/>
</dbReference>
<gene>
    <name evidence="2" type="ORF">PCOR1329_LOCUS32300</name>
</gene>
<feature type="region of interest" description="Disordered" evidence="1">
    <location>
        <begin position="466"/>
        <end position="494"/>
    </location>
</feature>
<evidence type="ECO:0000313" key="2">
    <source>
        <dbReference type="EMBL" id="CAK0835227.1"/>
    </source>
</evidence>
<dbReference type="PANTHER" id="PTHR37471">
    <property type="entry name" value="UNNAMED PRODUCT"/>
    <property type="match status" value="1"/>
</dbReference>
<accession>A0ABN9SSW3</accession>
<organism evidence="2 3">
    <name type="scientific">Prorocentrum cordatum</name>
    <dbReference type="NCBI Taxonomy" id="2364126"/>
    <lineage>
        <taxon>Eukaryota</taxon>
        <taxon>Sar</taxon>
        <taxon>Alveolata</taxon>
        <taxon>Dinophyceae</taxon>
        <taxon>Prorocentrales</taxon>
        <taxon>Prorocentraceae</taxon>
        <taxon>Prorocentrum</taxon>
    </lineage>
</organism>
<feature type="compositionally biased region" description="Basic residues" evidence="1">
    <location>
        <begin position="466"/>
        <end position="475"/>
    </location>
</feature>
<dbReference type="PANTHER" id="PTHR37471:SF1">
    <property type="entry name" value="AB HYDROLASE-1 DOMAIN-CONTAINING PROTEIN"/>
    <property type="match status" value="1"/>
</dbReference>
<comment type="caution">
    <text evidence="2">The sequence shown here is derived from an EMBL/GenBank/DDBJ whole genome shotgun (WGS) entry which is preliminary data.</text>
</comment>
<evidence type="ECO:0000313" key="3">
    <source>
        <dbReference type="Proteomes" id="UP001189429"/>
    </source>
</evidence>
<dbReference type="InterPro" id="IPR029058">
    <property type="entry name" value="AB_hydrolase_fold"/>
</dbReference>
<proteinExistence type="predicted"/>
<keyword evidence="3" id="KW-1185">Reference proteome</keyword>
<dbReference type="EMBL" id="CAUYUJ010013025">
    <property type="protein sequence ID" value="CAK0835227.1"/>
    <property type="molecule type" value="Genomic_DNA"/>
</dbReference>
<evidence type="ECO:0000256" key="1">
    <source>
        <dbReference type="SAM" id="MobiDB-lite"/>
    </source>
</evidence>
<evidence type="ECO:0008006" key="4">
    <source>
        <dbReference type="Google" id="ProtNLM"/>
    </source>
</evidence>
<dbReference type="SUPFAM" id="SSF53474">
    <property type="entry name" value="alpha/beta-Hydrolases"/>
    <property type="match status" value="1"/>
</dbReference>
<dbReference type="Gene3D" id="3.40.50.1820">
    <property type="entry name" value="alpha/beta hydrolase"/>
    <property type="match status" value="1"/>
</dbReference>
<reference evidence="2" key="1">
    <citation type="submission" date="2023-10" db="EMBL/GenBank/DDBJ databases">
        <authorList>
            <person name="Chen Y."/>
            <person name="Shah S."/>
            <person name="Dougan E. K."/>
            <person name="Thang M."/>
            <person name="Chan C."/>
        </authorList>
    </citation>
    <scope>NUCLEOTIDE SEQUENCE [LARGE SCALE GENOMIC DNA]</scope>
</reference>
<name>A0ABN9SSW3_9DINO</name>